<sequence length="135" mass="14299">MSWPSSGQDYSSGDDTIIGFTRGPPAIMQHGITFSVSVMVKFGESSGLSLVPTQAFAVNVSLVDEYGTRTSGVLQGNLTSNIQFHPTQGAHGFAVFGGLSICQTGLWRLRVLLGAFSCAEMAIEARVDSIVFHVA</sequence>
<keyword evidence="2" id="KW-1185">Reference proteome</keyword>
<evidence type="ECO:0000313" key="2">
    <source>
        <dbReference type="Proteomes" id="UP000053732"/>
    </source>
</evidence>
<protein>
    <submittedName>
        <fullName evidence="1">Str. FM013</fullName>
    </submittedName>
</protein>
<accession>A0A0G4PTM0</accession>
<dbReference type="AlphaFoldDB" id="A0A0G4PTM0"/>
<evidence type="ECO:0000313" key="1">
    <source>
        <dbReference type="EMBL" id="CRL29493.1"/>
    </source>
</evidence>
<reference evidence="1 2" key="1">
    <citation type="journal article" date="2014" name="Nat. Commun.">
        <title>Multiple recent horizontal transfers of a large genomic region in cheese making fungi.</title>
        <authorList>
            <person name="Cheeseman K."/>
            <person name="Ropars J."/>
            <person name="Renault P."/>
            <person name="Dupont J."/>
            <person name="Gouzy J."/>
            <person name="Branca A."/>
            <person name="Abraham A.L."/>
            <person name="Ceppi M."/>
            <person name="Conseiller E."/>
            <person name="Debuchy R."/>
            <person name="Malagnac F."/>
            <person name="Goarin A."/>
            <person name="Silar P."/>
            <person name="Lacoste S."/>
            <person name="Sallet E."/>
            <person name="Bensimon A."/>
            <person name="Giraud T."/>
            <person name="Brygoo Y."/>
        </authorList>
    </citation>
    <scope>NUCLEOTIDE SEQUENCE [LARGE SCALE GENOMIC DNA]</scope>
    <source>
        <strain evidence="2">FM 013</strain>
    </source>
</reference>
<dbReference type="Proteomes" id="UP000053732">
    <property type="component" value="Unassembled WGS sequence"/>
</dbReference>
<dbReference type="InterPro" id="IPR038491">
    <property type="entry name" value="Velvet_dom_sf"/>
</dbReference>
<gene>
    <name evidence="1" type="ORF">PCAMFM013_S036g000077</name>
</gene>
<proteinExistence type="predicted"/>
<organism evidence="1 2">
    <name type="scientific">Penicillium camemberti (strain FM 013)</name>
    <dbReference type="NCBI Taxonomy" id="1429867"/>
    <lineage>
        <taxon>Eukaryota</taxon>
        <taxon>Fungi</taxon>
        <taxon>Dikarya</taxon>
        <taxon>Ascomycota</taxon>
        <taxon>Pezizomycotina</taxon>
        <taxon>Eurotiomycetes</taxon>
        <taxon>Eurotiomycetidae</taxon>
        <taxon>Eurotiales</taxon>
        <taxon>Aspergillaceae</taxon>
        <taxon>Penicillium</taxon>
    </lineage>
</organism>
<name>A0A0G4PTM0_PENC3</name>
<dbReference type="Gene3D" id="2.60.40.3960">
    <property type="entry name" value="Velvet domain"/>
    <property type="match status" value="1"/>
</dbReference>
<dbReference type="EMBL" id="HG793169">
    <property type="protein sequence ID" value="CRL29493.1"/>
    <property type="molecule type" value="Genomic_DNA"/>
</dbReference>